<proteinExistence type="inferred from homology"/>
<accession>A0A1J5NHM8</accession>
<dbReference type="CDD" id="cd06261">
    <property type="entry name" value="TM_PBP2"/>
    <property type="match status" value="1"/>
</dbReference>
<evidence type="ECO:0000259" key="6">
    <source>
        <dbReference type="PROSITE" id="PS50928"/>
    </source>
</evidence>
<organism evidence="7 8">
    <name type="scientific">Neomoorella thermoacetica</name>
    <name type="common">Clostridium thermoaceticum</name>
    <dbReference type="NCBI Taxonomy" id="1525"/>
    <lineage>
        <taxon>Bacteria</taxon>
        <taxon>Bacillati</taxon>
        <taxon>Bacillota</taxon>
        <taxon>Clostridia</taxon>
        <taxon>Neomoorellales</taxon>
        <taxon>Neomoorellaceae</taxon>
        <taxon>Neomoorella</taxon>
    </lineage>
</organism>
<evidence type="ECO:0000256" key="3">
    <source>
        <dbReference type="ARBA" id="ARBA00022989"/>
    </source>
</evidence>
<dbReference type="PROSITE" id="PS50928">
    <property type="entry name" value="ABC_TM1"/>
    <property type="match status" value="1"/>
</dbReference>
<dbReference type="InterPro" id="IPR000515">
    <property type="entry name" value="MetI-like"/>
</dbReference>
<dbReference type="OMA" id="NIRGYTR"/>
<dbReference type="InterPro" id="IPR049783">
    <property type="entry name" value="ABC_perm_TupB-like"/>
</dbReference>
<dbReference type="Gene3D" id="1.10.3720.10">
    <property type="entry name" value="MetI-like"/>
    <property type="match status" value="1"/>
</dbReference>
<dbReference type="NCBIfam" id="NF038017">
    <property type="entry name" value="ABC_perm1"/>
    <property type="match status" value="1"/>
</dbReference>
<dbReference type="AlphaFoldDB" id="A0A1J5NHM8"/>
<dbReference type="GeneID" id="45616103"/>
<reference evidence="7 8" key="1">
    <citation type="submission" date="2016-08" db="EMBL/GenBank/DDBJ databases">
        <title>Genome-based comparison of Moorella thermoacetic strains.</title>
        <authorList>
            <person name="Poehlein A."/>
            <person name="Bengelsdorf F.R."/>
            <person name="Esser C."/>
            <person name="Duerre P."/>
            <person name="Daniel R."/>
        </authorList>
    </citation>
    <scope>NUCLEOTIDE SEQUENCE [LARGE SCALE GENOMIC DNA]</scope>
    <source>
        <strain evidence="7 8">DSM 11768</strain>
    </source>
</reference>
<dbReference type="GO" id="GO:0005886">
    <property type="term" value="C:plasma membrane"/>
    <property type="evidence" value="ECO:0007669"/>
    <property type="project" value="UniProtKB-SubCell"/>
</dbReference>
<dbReference type="GO" id="GO:0055085">
    <property type="term" value="P:transmembrane transport"/>
    <property type="evidence" value="ECO:0007669"/>
    <property type="project" value="InterPro"/>
</dbReference>
<dbReference type="PANTHER" id="PTHR43632:SF1">
    <property type="entry name" value="PERMEASE COMPONENT OF TUNGSTATE ABC TRANSPORTER"/>
    <property type="match status" value="1"/>
</dbReference>
<dbReference type="PANTHER" id="PTHR43632">
    <property type="entry name" value="PERMEASE COMPONENT OF TUNGSTATE ABC TRANSPORTER"/>
    <property type="match status" value="1"/>
</dbReference>
<evidence type="ECO:0000313" key="8">
    <source>
        <dbReference type="Proteomes" id="UP000182743"/>
    </source>
</evidence>
<feature type="transmembrane region" description="Helical" evidence="5">
    <location>
        <begin position="203"/>
        <end position="225"/>
    </location>
</feature>
<dbReference type="InterPro" id="IPR035906">
    <property type="entry name" value="MetI-like_sf"/>
</dbReference>
<feature type="transmembrane region" description="Helical" evidence="5">
    <location>
        <begin position="98"/>
        <end position="123"/>
    </location>
</feature>
<keyword evidence="5" id="KW-0813">Transport</keyword>
<evidence type="ECO:0000256" key="5">
    <source>
        <dbReference type="RuleBase" id="RU363032"/>
    </source>
</evidence>
<name>A0A1J5NHM8_NEOTH</name>
<evidence type="ECO:0000256" key="4">
    <source>
        <dbReference type="ARBA" id="ARBA00023136"/>
    </source>
</evidence>
<dbReference type="SUPFAM" id="SSF161098">
    <property type="entry name" value="MetI-like"/>
    <property type="match status" value="1"/>
</dbReference>
<keyword evidence="4 5" id="KW-0472">Membrane</keyword>
<dbReference type="Pfam" id="PF00528">
    <property type="entry name" value="BPD_transp_1"/>
    <property type="match status" value="1"/>
</dbReference>
<dbReference type="Proteomes" id="UP000182743">
    <property type="component" value="Unassembled WGS sequence"/>
</dbReference>
<dbReference type="EMBL" id="MIHH01000001">
    <property type="protein sequence ID" value="OIQ10253.1"/>
    <property type="molecule type" value="Genomic_DNA"/>
</dbReference>
<comment type="similarity">
    <text evidence="5">Belongs to the binding-protein-dependent transport system permease family.</text>
</comment>
<evidence type="ECO:0000313" key="7">
    <source>
        <dbReference type="EMBL" id="OIQ10253.1"/>
    </source>
</evidence>
<protein>
    <submittedName>
        <fullName evidence="7">Sulfate transport system permease protein CysW</fullName>
    </submittedName>
</protein>
<feature type="domain" description="ABC transmembrane type-1" evidence="6">
    <location>
        <begin position="26"/>
        <end position="222"/>
    </location>
</feature>
<dbReference type="KEGG" id="mthz:MOTHA_c00720"/>
<evidence type="ECO:0000256" key="2">
    <source>
        <dbReference type="ARBA" id="ARBA00022692"/>
    </source>
</evidence>
<feature type="transmembrane region" description="Helical" evidence="5">
    <location>
        <begin position="28"/>
        <end position="53"/>
    </location>
</feature>
<sequence length="245" mass="26044">MEAIWQGLVQAFLLIIKLDPGVMEVVTLTLKVCGLATAISILIGVPLGIFLALKAFPGRQVVVSLVNTGMGMPPVVVGLVVSFLLWRSGPLGYFGLIYTPAAMVIAQALIAAPLITGLTMAAIQQLPRGLKIQVLALGATPGQLYWTLLKEARLGILAAVIAGFGGVISEVGAATMVGGNIMHQTRVLTTATVMEVSRGHFDVAMALSFILLGLSFAVTFALTVLQQRERTGKANKRRFLRFFRS</sequence>
<feature type="transmembrane region" description="Helical" evidence="5">
    <location>
        <begin position="154"/>
        <end position="183"/>
    </location>
</feature>
<dbReference type="KEGG" id="mtho:MOTHE_c00720"/>
<dbReference type="RefSeq" id="WP_011391616.1">
    <property type="nucleotide sequence ID" value="NZ_BSDM01000003.1"/>
</dbReference>
<feature type="transmembrane region" description="Helical" evidence="5">
    <location>
        <begin position="65"/>
        <end position="86"/>
    </location>
</feature>
<evidence type="ECO:0000256" key="1">
    <source>
        <dbReference type="ARBA" id="ARBA00004141"/>
    </source>
</evidence>
<comment type="subcellular location">
    <subcellularLocation>
        <location evidence="5">Cell membrane</location>
        <topology evidence="5">Multi-pass membrane protein</topology>
    </subcellularLocation>
    <subcellularLocation>
        <location evidence="1">Membrane</location>
        <topology evidence="1">Multi-pass membrane protein</topology>
    </subcellularLocation>
</comment>
<keyword evidence="2 5" id="KW-0812">Transmembrane</keyword>
<gene>
    <name evidence="7" type="primary">cysW_1</name>
    <name evidence="7" type="ORF">MOOR_03330</name>
</gene>
<keyword evidence="3 5" id="KW-1133">Transmembrane helix</keyword>
<comment type="caution">
    <text evidence="7">The sequence shown here is derived from an EMBL/GenBank/DDBJ whole genome shotgun (WGS) entry which is preliminary data.</text>
</comment>